<evidence type="ECO:0000313" key="2">
    <source>
        <dbReference type="EMBL" id="KOH46215.1"/>
    </source>
</evidence>
<accession>A0A0L8VCM5</accession>
<organism evidence="2 3">
    <name type="scientific">Sunxiuqinia dokdonensis</name>
    <dbReference type="NCBI Taxonomy" id="1409788"/>
    <lineage>
        <taxon>Bacteria</taxon>
        <taxon>Pseudomonadati</taxon>
        <taxon>Bacteroidota</taxon>
        <taxon>Bacteroidia</taxon>
        <taxon>Marinilabiliales</taxon>
        <taxon>Prolixibacteraceae</taxon>
        <taxon>Sunxiuqinia</taxon>
    </lineage>
</organism>
<keyword evidence="1" id="KW-1133">Transmembrane helix</keyword>
<protein>
    <submittedName>
        <fullName evidence="2">Uncharacterized protein</fullName>
    </submittedName>
</protein>
<keyword evidence="1" id="KW-0812">Transmembrane</keyword>
<evidence type="ECO:0000256" key="1">
    <source>
        <dbReference type="SAM" id="Phobius"/>
    </source>
</evidence>
<dbReference type="EMBL" id="LGIA01000041">
    <property type="protein sequence ID" value="KOH46215.1"/>
    <property type="molecule type" value="Genomic_DNA"/>
</dbReference>
<dbReference type="AlphaFoldDB" id="A0A0L8VCM5"/>
<gene>
    <name evidence="2" type="ORF">NC99_09930</name>
</gene>
<sequence length="47" mass="5828">MYYIRIIHQKILVFVMSGFALLAIFNYSLCYFIPDYFRYDFNRNSIF</sequence>
<reference evidence="3" key="1">
    <citation type="submission" date="2015-07" db="EMBL/GenBank/DDBJ databases">
        <title>Genome sequencing of Sunxiuqinia dokdonensis strain SK.</title>
        <authorList>
            <person name="Ahn S."/>
            <person name="Kim B.-C."/>
        </authorList>
    </citation>
    <scope>NUCLEOTIDE SEQUENCE [LARGE SCALE GENOMIC DNA]</scope>
    <source>
        <strain evidence="3">SK</strain>
    </source>
</reference>
<comment type="caution">
    <text evidence="2">The sequence shown here is derived from an EMBL/GenBank/DDBJ whole genome shotgun (WGS) entry which is preliminary data.</text>
</comment>
<proteinExistence type="predicted"/>
<keyword evidence="1" id="KW-0472">Membrane</keyword>
<name>A0A0L8VCM5_9BACT</name>
<keyword evidence="3" id="KW-1185">Reference proteome</keyword>
<feature type="transmembrane region" description="Helical" evidence="1">
    <location>
        <begin position="12"/>
        <end position="34"/>
    </location>
</feature>
<evidence type="ECO:0000313" key="3">
    <source>
        <dbReference type="Proteomes" id="UP000036958"/>
    </source>
</evidence>
<dbReference type="Proteomes" id="UP000036958">
    <property type="component" value="Unassembled WGS sequence"/>
</dbReference>